<dbReference type="OrthoDB" id="65250at2759"/>
<dbReference type="Proteomes" id="UP000030762">
    <property type="component" value="Unassembled WGS sequence"/>
</dbReference>
<dbReference type="PROSITE" id="PS50231">
    <property type="entry name" value="RICIN_B_LECTIN"/>
    <property type="match status" value="2"/>
</dbReference>
<feature type="domain" description="Ricin B lectin" evidence="1">
    <location>
        <begin position="72"/>
        <end position="284"/>
    </location>
</feature>
<name>T0RQ27_SAPDV</name>
<dbReference type="SUPFAM" id="SSF50370">
    <property type="entry name" value="Ricin B-like lectins"/>
    <property type="match status" value="2"/>
</dbReference>
<dbReference type="STRING" id="1156394.T0RQ27"/>
<keyword evidence="3" id="KW-1185">Reference proteome</keyword>
<dbReference type="SMART" id="SM00458">
    <property type="entry name" value="RICIN"/>
    <property type="match status" value="1"/>
</dbReference>
<organism evidence="2 3">
    <name type="scientific">Saprolegnia diclina (strain VS20)</name>
    <dbReference type="NCBI Taxonomy" id="1156394"/>
    <lineage>
        <taxon>Eukaryota</taxon>
        <taxon>Sar</taxon>
        <taxon>Stramenopiles</taxon>
        <taxon>Oomycota</taxon>
        <taxon>Saprolegniomycetes</taxon>
        <taxon>Saprolegniales</taxon>
        <taxon>Saprolegniaceae</taxon>
        <taxon>Saprolegnia</taxon>
    </lineage>
</organism>
<dbReference type="InterPro" id="IPR000772">
    <property type="entry name" value="Ricin_B_lectin"/>
</dbReference>
<dbReference type="OMA" id="FPCDAKN"/>
<dbReference type="InterPro" id="IPR035992">
    <property type="entry name" value="Ricin_B-like_lectins"/>
</dbReference>
<accession>T0RQ27</accession>
<dbReference type="Pfam" id="PF00652">
    <property type="entry name" value="Ricin_B_lectin"/>
    <property type="match status" value="2"/>
</dbReference>
<dbReference type="CDD" id="cd00161">
    <property type="entry name" value="beta-trefoil_Ricin-like"/>
    <property type="match status" value="1"/>
</dbReference>
<dbReference type="RefSeq" id="XP_008614524.1">
    <property type="nucleotide sequence ID" value="XM_008616302.1"/>
</dbReference>
<reference evidence="2 3" key="1">
    <citation type="submission" date="2012-04" db="EMBL/GenBank/DDBJ databases">
        <title>The Genome Sequence of Saprolegnia declina VS20.</title>
        <authorList>
            <consortium name="The Broad Institute Genome Sequencing Platform"/>
            <person name="Russ C."/>
            <person name="Nusbaum C."/>
            <person name="Tyler B."/>
            <person name="van West P."/>
            <person name="Dieguez-Uribeondo J."/>
            <person name="de Bruijn I."/>
            <person name="Tripathy S."/>
            <person name="Jiang R."/>
            <person name="Young S.K."/>
            <person name="Zeng Q."/>
            <person name="Gargeya S."/>
            <person name="Fitzgerald M."/>
            <person name="Haas B."/>
            <person name="Abouelleil A."/>
            <person name="Alvarado L."/>
            <person name="Arachchi H.M."/>
            <person name="Berlin A."/>
            <person name="Chapman S.B."/>
            <person name="Goldberg J."/>
            <person name="Griggs A."/>
            <person name="Gujja S."/>
            <person name="Hansen M."/>
            <person name="Howarth C."/>
            <person name="Imamovic A."/>
            <person name="Larimer J."/>
            <person name="McCowen C."/>
            <person name="Montmayeur A."/>
            <person name="Murphy C."/>
            <person name="Neiman D."/>
            <person name="Pearson M."/>
            <person name="Priest M."/>
            <person name="Roberts A."/>
            <person name="Saif S."/>
            <person name="Shea T."/>
            <person name="Sisk P."/>
            <person name="Sykes S."/>
            <person name="Wortman J."/>
            <person name="Nusbaum C."/>
            <person name="Birren B."/>
        </authorList>
    </citation>
    <scope>NUCLEOTIDE SEQUENCE [LARGE SCALE GENOMIC DNA]</scope>
    <source>
        <strain evidence="2 3">VS20</strain>
    </source>
</reference>
<dbReference type="Gene3D" id="2.80.10.50">
    <property type="match status" value="2"/>
</dbReference>
<dbReference type="InParanoid" id="T0RQ27"/>
<evidence type="ECO:0000259" key="1">
    <source>
        <dbReference type="SMART" id="SM00458"/>
    </source>
</evidence>
<protein>
    <recommendedName>
        <fullName evidence="1">Ricin B lectin domain-containing protein</fullName>
    </recommendedName>
</protein>
<dbReference type="GeneID" id="19951045"/>
<evidence type="ECO:0000313" key="3">
    <source>
        <dbReference type="Proteomes" id="UP000030762"/>
    </source>
</evidence>
<sequence>MPDECHAKADDGLACPYYGLACPYYGVACPYDGLARSDDGHSCPDDPLSEYYGDVYSDVLRSNKNEQFVYNPTAQTLVSESNGQCLDAFRDNSNRYQLHTYQCTEGNANQKWLFNTNTNRIEHSTHQGLCVASGPAGAKARVEPCSQSIQQFFSDCDSSATVGLRFQTCYTNSWLSEFDTGLFADKLRNNVNENFAYDPVAQTLQVGSNGQCLDAFSSGYGKFGLHTFPCDAKNSNQKWVLQDKLVKHATHPNLCLDADPTDDRHKAQVWDCTAYNKNQCWNILRH</sequence>
<evidence type="ECO:0000313" key="2">
    <source>
        <dbReference type="EMBL" id="EQC32122.1"/>
    </source>
</evidence>
<dbReference type="EMBL" id="JH767165">
    <property type="protein sequence ID" value="EQC32122.1"/>
    <property type="molecule type" value="Genomic_DNA"/>
</dbReference>
<dbReference type="AlphaFoldDB" id="T0RQ27"/>
<gene>
    <name evidence="2" type="ORF">SDRG_10318</name>
</gene>
<dbReference type="VEuPathDB" id="FungiDB:SDRG_10318"/>
<proteinExistence type="predicted"/>